<name>A0A6A5TI01_9PLEO</name>
<reference evidence="2" key="1">
    <citation type="journal article" date="2020" name="Stud. Mycol.">
        <title>101 Dothideomycetes genomes: a test case for predicting lifestyles and emergence of pathogens.</title>
        <authorList>
            <person name="Haridas S."/>
            <person name="Albert R."/>
            <person name="Binder M."/>
            <person name="Bloem J."/>
            <person name="Labutti K."/>
            <person name="Salamov A."/>
            <person name="Andreopoulos B."/>
            <person name="Baker S."/>
            <person name="Barry K."/>
            <person name="Bills G."/>
            <person name="Bluhm B."/>
            <person name="Cannon C."/>
            <person name="Castanera R."/>
            <person name="Culley D."/>
            <person name="Daum C."/>
            <person name="Ezra D."/>
            <person name="Gonzalez J."/>
            <person name="Henrissat B."/>
            <person name="Kuo A."/>
            <person name="Liang C."/>
            <person name="Lipzen A."/>
            <person name="Lutzoni F."/>
            <person name="Magnuson J."/>
            <person name="Mondo S."/>
            <person name="Nolan M."/>
            <person name="Ohm R."/>
            <person name="Pangilinan J."/>
            <person name="Park H.-J."/>
            <person name="Ramirez L."/>
            <person name="Alfaro M."/>
            <person name="Sun H."/>
            <person name="Tritt A."/>
            <person name="Yoshinaga Y."/>
            <person name="Zwiers L.-H."/>
            <person name="Turgeon B."/>
            <person name="Goodwin S."/>
            <person name="Spatafora J."/>
            <person name="Crous P."/>
            <person name="Grigoriev I."/>
        </authorList>
    </citation>
    <scope>NUCLEOTIDE SEQUENCE</scope>
    <source>
        <strain evidence="2">CBS 675.92</strain>
    </source>
</reference>
<evidence type="ECO:0000313" key="2">
    <source>
        <dbReference type="EMBL" id="KAF1952211.1"/>
    </source>
</evidence>
<dbReference type="Proteomes" id="UP000800035">
    <property type="component" value="Unassembled WGS sequence"/>
</dbReference>
<evidence type="ECO:0000313" key="3">
    <source>
        <dbReference type="Proteomes" id="UP000800035"/>
    </source>
</evidence>
<keyword evidence="3" id="KW-1185">Reference proteome</keyword>
<protein>
    <submittedName>
        <fullName evidence="2">Uncharacterized protein</fullName>
    </submittedName>
</protein>
<dbReference type="EMBL" id="ML977012">
    <property type="protein sequence ID" value="KAF1952211.1"/>
    <property type="molecule type" value="Genomic_DNA"/>
</dbReference>
<feature type="region of interest" description="Disordered" evidence="1">
    <location>
        <begin position="30"/>
        <end position="49"/>
    </location>
</feature>
<dbReference type="AlphaFoldDB" id="A0A6A5TI01"/>
<sequence>MYLSRVGIHSKLEGADKRVSMLERARGMLALEDGPGGNEMQDAGSDRDSLGMDYVERESAAQQQNHWRREGNGQYGQEDPRRQRQRRGRGLGRRRGSRRCGYALGSSCLRLEVHSALAWPASPMLRHDTPRCQCRCHRCHTTHEDLTICHPFLTSPSAYSTIRP</sequence>
<feature type="compositionally biased region" description="Basic residues" evidence="1">
    <location>
        <begin position="83"/>
        <end position="97"/>
    </location>
</feature>
<organism evidence="2 3">
    <name type="scientific">Byssothecium circinans</name>
    <dbReference type="NCBI Taxonomy" id="147558"/>
    <lineage>
        <taxon>Eukaryota</taxon>
        <taxon>Fungi</taxon>
        <taxon>Dikarya</taxon>
        <taxon>Ascomycota</taxon>
        <taxon>Pezizomycotina</taxon>
        <taxon>Dothideomycetes</taxon>
        <taxon>Pleosporomycetidae</taxon>
        <taxon>Pleosporales</taxon>
        <taxon>Massarineae</taxon>
        <taxon>Massarinaceae</taxon>
        <taxon>Byssothecium</taxon>
    </lineage>
</organism>
<gene>
    <name evidence="2" type="ORF">CC80DRAFT_182400</name>
</gene>
<proteinExistence type="predicted"/>
<accession>A0A6A5TI01</accession>
<evidence type="ECO:0000256" key="1">
    <source>
        <dbReference type="SAM" id="MobiDB-lite"/>
    </source>
</evidence>
<feature type="region of interest" description="Disordered" evidence="1">
    <location>
        <begin position="54"/>
        <end position="97"/>
    </location>
</feature>